<proteinExistence type="predicted"/>
<reference evidence="2" key="2">
    <citation type="journal article" date="2015" name="Fish Shellfish Immunol.">
        <title>Early steps in the European eel (Anguilla anguilla)-Vibrio vulnificus interaction in the gills: Role of the RtxA13 toxin.</title>
        <authorList>
            <person name="Callol A."/>
            <person name="Pajuelo D."/>
            <person name="Ebbesson L."/>
            <person name="Teles M."/>
            <person name="MacKenzie S."/>
            <person name="Amaro C."/>
        </authorList>
    </citation>
    <scope>NUCLEOTIDE SEQUENCE</scope>
</reference>
<accession>A0A0E9VKA1</accession>
<organism evidence="2">
    <name type="scientific">Anguilla anguilla</name>
    <name type="common">European freshwater eel</name>
    <name type="synonym">Muraena anguilla</name>
    <dbReference type="NCBI Taxonomy" id="7936"/>
    <lineage>
        <taxon>Eukaryota</taxon>
        <taxon>Metazoa</taxon>
        <taxon>Chordata</taxon>
        <taxon>Craniata</taxon>
        <taxon>Vertebrata</taxon>
        <taxon>Euteleostomi</taxon>
        <taxon>Actinopterygii</taxon>
        <taxon>Neopterygii</taxon>
        <taxon>Teleostei</taxon>
        <taxon>Anguilliformes</taxon>
        <taxon>Anguillidae</taxon>
        <taxon>Anguilla</taxon>
    </lineage>
</organism>
<evidence type="ECO:0000313" key="2">
    <source>
        <dbReference type="EMBL" id="JAH78482.1"/>
    </source>
</evidence>
<evidence type="ECO:0000256" key="1">
    <source>
        <dbReference type="SAM" id="MobiDB-lite"/>
    </source>
</evidence>
<feature type="compositionally biased region" description="Basic residues" evidence="1">
    <location>
        <begin position="21"/>
        <end position="30"/>
    </location>
</feature>
<sequence>MPCKNALQKCKDPPQKMQRSSNKKMRKMPQ</sequence>
<reference evidence="2" key="1">
    <citation type="submission" date="2014-11" db="EMBL/GenBank/DDBJ databases">
        <authorList>
            <person name="Amaro Gonzalez C."/>
        </authorList>
    </citation>
    <scope>NUCLEOTIDE SEQUENCE</scope>
</reference>
<feature type="region of interest" description="Disordered" evidence="1">
    <location>
        <begin position="1"/>
        <end position="30"/>
    </location>
</feature>
<protein>
    <submittedName>
        <fullName evidence="2">Uncharacterized protein</fullName>
    </submittedName>
</protein>
<dbReference type="EMBL" id="GBXM01030095">
    <property type="protein sequence ID" value="JAH78482.1"/>
    <property type="molecule type" value="Transcribed_RNA"/>
</dbReference>
<name>A0A0E9VKA1_ANGAN</name>
<dbReference type="AlphaFoldDB" id="A0A0E9VKA1"/>